<evidence type="ECO:0000313" key="2">
    <source>
        <dbReference type="EMBL" id="EMT45388.1"/>
    </source>
</evidence>
<feature type="compositionally biased region" description="Basic and acidic residues" evidence="1">
    <location>
        <begin position="93"/>
        <end position="103"/>
    </location>
</feature>
<feature type="compositionally biased region" description="Polar residues" evidence="1">
    <location>
        <begin position="62"/>
        <end position="92"/>
    </location>
</feature>
<proteinExistence type="predicted"/>
<sequence>MKKWIIISFSIVVVLLGSAGGYYYFLTNKKVDLNELKKEDPKIVEIVEEEYEVLLPDDLPSSMPSENGKQTASVKQNATSQTNDNGDQSSQHNEGKTNNKDGTNKQQGGSNQQNERNDESGNNEQSEPSEQVTVASIKEKYRPSFEYLQQQAHAKIDALVDHAIGEYKEKKAAGQSVSFHSFFAKYNAAAQELEAKTDAAFNIVYNALENELKKHGFSPSHAKEFREAYEQQKSAQRNALLKKALSKL</sequence>
<protein>
    <submittedName>
        <fullName evidence="2">Uncharacterized protein</fullName>
    </submittedName>
</protein>
<dbReference type="RefSeq" id="WP_003398078.1">
    <property type="nucleotide sequence ID" value="NZ_APCD01000017.1"/>
</dbReference>
<gene>
    <name evidence="2" type="ORF">H919_10388</name>
</gene>
<dbReference type="PATRIC" id="fig|1297581.3.peg.2109"/>
<feature type="compositionally biased region" description="Polar residues" evidence="1">
    <location>
        <begin position="104"/>
        <end position="133"/>
    </location>
</feature>
<dbReference type="EMBL" id="APCD01000017">
    <property type="protein sequence ID" value="EMT45388.1"/>
    <property type="molecule type" value="Genomic_DNA"/>
</dbReference>
<comment type="caution">
    <text evidence="2">The sequence shown here is derived from an EMBL/GenBank/DDBJ whole genome shotgun (WGS) entry which is preliminary data.</text>
</comment>
<reference evidence="2 3" key="2">
    <citation type="journal article" date="2015" name="Genome Announc.">
        <title>Genome Sequence of Anoxybacillus flavithermus Strain AK1, a Thermophile Isolated from a Hot Spring in Saudi Arabia.</title>
        <authorList>
            <person name="Khalil A."/>
            <person name="Sivakumar N."/>
            <person name="Qarawi S."/>
        </authorList>
    </citation>
    <scope>NUCLEOTIDE SEQUENCE [LARGE SCALE GENOMIC DNA]</scope>
    <source>
        <strain evidence="2 3">AK1</strain>
    </source>
</reference>
<feature type="region of interest" description="Disordered" evidence="1">
    <location>
        <begin position="57"/>
        <end position="133"/>
    </location>
</feature>
<name>M8CV31_9BACL</name>
<reference evidence="2 3" key="1">
    <citation type="submission" date="2013-03" db="EMBL/GenBank/DDBJ databases">
        <title>Assembly of a new bacterial strain Anoxybacillus flavithermus AK1.</title>
        <authorList>
            <person name="Rajan I."/>
            <person name="PoliReddy D."/>
            <person name="Sugumar T."/>
            <person name="Rathinam K."/>
            <person name="Alqarawi S."/>
            <person name="Khalil A.B."/>
            <person name="Sivakumar N."/>
        </authorList>
    </citation>
    <scope>NUCLEOTIDE SEQUENCE [LARGE SCALE GENOMIC DNA]</scope>
    <source>
        <strain evidence="2 3">AK1</strain>
    </source>
</reference>
<dbReference type="Proteomes" id="UP000012085">
    <property type="component" value="Unassembled WGS sequence"/>
</dbReference>
<organism evidence="2 3">
    <name type="scientific">Anoxybacillus flavithermus AK1</name>
    <dbReference type="NCBI Taxonomy" id="1297581"/>
    <lineage>
        <taxon>Bacteria</taxon>
        <taxon>Bacillati</taxon>
        <taxon>Bacillota</taxon>
        <taxon>Bacilli</taxon>
        <taxon>Bacillales</taxon>
        <taxon>Anoxybacillaceae</taxon>
        <taxon>Anoxybacillus</taxon>
    </lineage>
</organism>
<evidence type="ECO:0000256" key="1">
    <source>
        <dbReference type="SAM" id="MobiDB-lite"/>
    </source>
</evidence>
<dbReference type="AlphaFoldDB" id="M8CV31"/>
<accession>M8CV31</accession>
<evidence type="ECO:0000313" key="3">
    <source>
        <dbReference type="Proteomes" id="UP000012085"/>
    </source>
</evidence>